<dbReference type="Gene3D" id="2.30.110.10">
    <property type="entry name" value="Electron Transport, Fmn-binding Protein, Chain A"/>
    <property type="match status" value="1"/>
</dbReference>
<accession>A0A0W8FWA8</accession>
<evidence type="ECO:0000313" key="1">
    <source>
        <dbReference type="EMBL" id="KUG24547.1"/>
    </source>
</evidence>
<reference evidence="1" key="1">
    <citation type="journal article" date="2015" name="Proc. Natl. Acad. Sci. U.S.A.">
        <title>Networks of energetic and metabolic interactions define dynamics in microbial communities.</title>
        <authorList>
            <person name="Embree M."/>
            <person name="Liu J.K."/>
            <person name="Al-Bassam M.M."/>
            <person name="Zengler K."/>
        </authorList>
    </citation>
    <scope>NUCLEOTIDE SEQUENCE</scope>
</reference>
<dbReference type="EMBL" id="LNQE01000844">
    <property type="protein sequence ID" value="KUG24547.1"/>
    <property type="molecule type" value="Genomic_DNA"/>
</dbReference>
<comment type="caution">
    <text evidence="1">The sequence shown here is derived from an EMBL/GenBank/DDBJ whole genome shotgun (WGS) entry which is preliminary data.</text>
</comment>
<protein>
    <submittedName>
        <fullName evidence="1">Uncharacterized protein</fullName>
    </submittedName>
</protein>
<gene>
    <name evidence="1" type="ORF">ASZ90_005659</name>
</gene>
<dbReference type="InterPro" id="IPR012349">
    <property type="entry name" value="Split_barrel_FMN-bd"/>
</dbReference>
<dbReference type="SUPFAM" id="SSF50475">
    <property type="entry name" value="FMN-binding split barrel"/>
    <property type="match status" value="1"/>
</dbReference>
<sequence>MAISKTVKDVLLKENRINILSTSNKKGQTDIAVFGSAALTADEYFTLVLKKDSRSLVNIKENPYASCLILLPEEGGKGLKIKGCRIYLKSDFIDLSRNPVLLKERGEGDDVEWEKSFNMQTKKDEKDTKDKDNYLVRFKIIEARPIVDTGQGI</sequence>
<proteinExistence type="predicted"/>
<organism evidence="1">
    <name type="scientific">hydrocarbon metagenome</name>
    <dbReference type="NCBI Taxonomy" id="938273"/>
    <lineage>
        <taxon>unclassified sequences</taxon>
        <taxon>metagenomes</taxon>
        <taxon>ecological metagenomes</taxon>
    </lineage>
</organism>
<dbReference type="AlphaFoldDB" id="A0A0W8FWA8"/>
<name>A0A0W8FWA8_9ZZZZ</name>